<feature type="transmembrane region" description="Helical" evidence="8">
    <location>
        <begin position="383"/>
        <end position="407"/>
    </location>
</feature>
<feature type="transmembrane region" description="Helical" evidence="8">
    <location>
        <begin position="94"/>
        <end position="115"/>
    </location>
</feature>
<sequence>MKLERSTPAVVGFLIAAALSLWLQNIVIPYSTPYWGLFDNFLDLDVYRAGARVVLDGGSLYDAKLLGQMDFTYAPFSMVLFIPFALMSAPIAHIVWTAGIFVALYFVIVLAFRSLGHETTWRLRVVAASLVAASTLLEPVRSTIWFGQINVFLMLLIIADLLRPEGSRLRGVGAGIAAGIKLTPMLFAVYYAAVRQWKTAVGVVAGFVASIVLFFVLMPGSSWTFWTDTLFQSDRVSSPRTVGNQSIRGAIANIAGTENPSSLLWLVLAAAVLILTLAAAVVAHRRDQELLALSLVGMASCAVSPVAWGHHWVWVVPLFVVAVHHVIEGASVWRRGLIGVLAVIGFLATAAWTTHLAYPLWYANRTVEEGYFTGLFFKAGPSVLGWFAVQPYNLLLVVAAVVTLVLCRRRPETTGPPSAAVGDRR</sequence>
<evidence type="ECO:0000256" key="8">
    <source>
        <dbReference type="SAM" id="Phobius"/>
    </source>
</evidence>
<comment type="similarity">
    <text evidence="7">Belongs to the glycosyltransferase 87 family.</text>
</comment>
<evidence type="ECO:0000256" key="1">
    <source>
        <dbReference type="ARBA" id="ARBA00004651"/>
    </source>
</evidence>
<feature type="transmembrane region" description="Helical" evidence="8">
    <location>
        <begin position="121"/>
        <end position="137"/>
    </location>
</feature>
<keyword evidence="3 9" id="KW-0808">Transferase</keyword>
<feature type="transmembrane region" description="Helical" evidence="8">
    <location>
        <begin position="340"/>
        <end position="363"/>
    </location>
</feature>
<keyword evidence="6 8" id="KW-0472">Membrane</keyword>
<evidence type="ECO:0000313" key="10">
    <source>
        <dbReference type="Proteomes" id="UP000551501"/>
    </source>
</evidence>
<evidence type="ECO:0000256" key="6">
    <source>
        <dbReference type="ARBA" id="ARBA00023136"/>
    </source>
</evidence>
<organism evidence="9 10">
    <name type="scientific">Gordonia humi</name>
    <dbReference type="NCBI Taxonomy" id="686429"/>
    <lineage>
        <taxon>Bacteria</taxon>
        <taxon>Bacillati</taxon>
        <taxon>Actinomycetota</taxon>
        <taxon>Actinomycetes</taxon>
        <taxon>Mycobacteriales</taxon>
        <taxon>Gordoniaceae</taxon>
        <taxon>Gordonia</taxon>
    </lineage>
</organism>
<keyword evidence="4 8" id="KW-0812">Transmembrane</keyword>
<protein>
    <submittedName>
        <fullName evidence="9">Alpha-1,2-mannosyltransferase</fullName>
        <ecNumber evidence="9">2.4.1.-</ecNumber>
    </submittedName>
</protein>
<dbReference type="RefSeq" id="WP_183369829.1">
    <property type="nucleotide sequence ID" value="NZ_BAABHL010000083.1"/>
</dbReference>
<comment type="caution">
    <text evidence="9">The sequence shown here is derived from an EMBL/GenBank/DDBJ whole genome shotgun (WGS) entry which is preliminary data.</text>
</comment>
<feature type="transmembrane region" description="Helical" evidence="8">
    <location>
        <begin position="290"/>
        <end position="308"/>
    </location>
</feature>
<feature type="transmembrane region" description="Helical" evidence="8">
    <location>
        <begin position="200"/>
        <end position="218"/>
    </location>
</feature>
<feature type="transmembrane region" description="Helical" evidence="8">
    <location>
        <begin position="144"/>
        <end position="162"/>
    </location>
</feature>
<dbReference type="Proteomes" id="UP000551501">
    <property type="component" value="Unassembled WGS sequence"/>
</dbReference>
<comment type="subcellular location">
    <subcellularLocation>
        <location evidence="1">Cell membrane</location>
        <topology evidence="1">Multi-pass membrane protein</topology>
    </subcellularLocation>
</comment>
<dbReference type="GO" id="GO:0005886">
    <property type="term" value="C:plasma membrane"/>
    <property type="evidence" value="ECO:0007669"/>
    <property type="project" value="UniProtKB-SubCell"/>
</dbReference>
<feature type="transmembrane region" description="Helical" evidence="8">
    <location>
        <begin position="174"/>
        <end position="193"/>
    </location>
</feature>
<keyword evidence="9" id="KW-0328">Glycosyltransferase</keyword>
<dbReference type="EMBL" id="JACIFP010000001">
    <property type="protein sequence ID" value="MBB4134696.1"/>
    <property type="molecule type" value="Genomic_DNA"/>
</dbReference>
<dbReference type="InterPro" id="IPR018584">
    <property type="entry name" value="GT87"/>
</dbReference>
<feature type="transmembrane region" description="Helical" evidence="8">
    <location>
        <begin position="263"/>
        <end position="283"/>
    </location>
</feature>
<evidence type="ECO:0000256" key="5">
    <source>
        <dbReference type="ARBA" id="ARBA00022989"/>
    </source>
</evidence>
<feature type="transmembrane region" description="Helical" evidence="8">
    <location>
        <begin position="314"/>
        <end position="333"/>
    </location>
</feature>
<evidence type="ECO:0000256" key="7">
    <source>
        <dbReference type="ARBA" id="ARBA00024033"/>
    </source>
</evidence>
<dbReference type="EC" id="2.4.1.-" evidence="9"/>
<feature type="transmembrane region" description="Helical" evidence="8">
    <location>
        <begin position="71"/>
        <end position="87"/>
    </location>
</feature>
<evidence type="ECO:0000256" key="4">
    <source>
        <dbReference type="ARBA" id="ARBA00022692"/>
    </source>
</evidence>
<gene>
    <name evidence="9" type="ORF">BKA16_001248</name>
</gene>
<keyword evidence="10" id="KW-1185">Reference proteome</keyword>
<dbReference type="Pfam" id="PF09594">
    <property type="entry name" value="GT87"/>
    <property type="match status" value="1"/>
</dbReference>
<evidence type="ECO:0000256" key="2">
    <source>
        <dbReference type="ARBA" id="ARBA00022475"/>
    </source>
</evidence>
<evidence type="ECO:0000256" key="3">
    <source>
        <dbReference type="ARBA" id="ARBA00022679"/>
    </source>
</evidence>
<name>A0A840EY36_9ACTN</name>
<keyword evidence="5 8" id="KW-1133">Transmembrane helix</keyword>
<keyword evidence="2" id="KW-1003">Cell membrane</keyword>
<dbReference type="AlphaFoldDB" id="A0A840EY36"/>
<accession>A0A840EY36</accession>
<proteinExistence type="inferred from homology"/>
<evidence type="ECO:0000313" key="9">
    <source>
        <dbReference type="EMBL" id="MBB4134696.1"/>
    </source>
</evidence>
<dbReference type="GO" id="GO:0016758">
    <property type="term" value="F:hexosyltransferase activity"/>
    <property type="evidence" value="ECO:0007669"/>
    <property type="project" value="InterPro"/>
</dbReference>
<reference evidence="9 10" key="1">
    <citation type="submission" date="2020-08" db="EMBL/GenBank/DDBJ databases">
        <title>Sequencing the genomes of 1000 actinobacteria strains.</title>
        <authorList>
            <person name="Klenk H.-P."/>
        </authorList>
    </citation>
    <scope>NUCLEOTIDE SEQUENCE [LARGE SCALE GENOMIC DNA]</scope>
    <source>
        <strain evidence="9 10">DSM 45298</strain>
    </source>
</reference>